<reference evidence="9 10" key="1">
    <citation type="submission" date="2022-06" db="EMBL/GenBank/DDBJ databases">
        <title>A taxonomic note on the genus Prevotella: Description of four novel genera and emended description of the genera Hallella and Xylanibacter.</title>
        <authorList>
            <person name="Hitch T.C.A."/>
        </authorList>
    </citation>
    <scope>NUCLEOTIDE SEQUENCE [LARGE SCALE GENOMIC DNA]</scope>
    <source>
        <strain evidence="9 10">DSM 100619</strain>
    </source>
</reference>
<protein>
    <submittedName>
        <fullName evidence="9">CusA/CzcA family heavy metal efflux RND transporter</fullName>
    </submittedName>
</protein>
<dbReference type="PRINTS" id="PR00702">
    <property type="entry name" value="ACRIFLAVINRP"/>
</dbReference>
<dbReference type="NCBIfam" id="TIGR00914">
    <property type="entry name" value="2A0601"/>
    <property type="match status" value="1"/>
</dbReference>
<dbReference type="Pfam" id="PF00873">
    <property type="entry name" value="ACR_tran"/>
    <property type="match status" value="1"/>
</dbReference>
<feature type="transmembrane region" description="Helical" evidence="8">
    <location>
        <begin position="945"/>
        <end position="964"/>
    </location>
</feature>
<evidence type="ECO:0000256" key="7">
    <source>
        <dbReference type="ARBA" id="ARBA00023136"/>
    </source>
</evidence>
<feature type="transmembrane region" description="Helical" evidence="8">
    <location>
        <begin position="976"/>
        <end position="1002"/>
    </location>
</feature>
<comment type="subcellular location">
    <subcellularLocation>
        <location evidence="1">Cell membrane</location>
        <topology evidence="1">Multi-pass membrane protein</topology>
    </subcellularLocation>
</comment>
<dbReference type="Proteomes" id="UP001204015">
    <property type="component" value="Unassembled WGS sequence"/>
</dbReference>
<evidence type="ECO:0000256" key="6">
    <source>
        <dbReference type="ARBA" id="ARBA00022989"/>
    </source>
</evidence>
<evidence type="ECO:0000256" key="1">
    <source>
        <dbReference type="ARBA" id="ARBA00004651"/>
    </source>
</evidence>
<dbReference type="SUPFAM" id="SSF82866">
    <property type="entry name" value="Multidrug efflux transporter AcrB transmembrane domain"/>
    <property type="match status" value="2"/>
</dbReference>
<accession>A0ABT1BV10</accession>
<dbReference type="InterPro" id="IPR027463">
    <property type="entry name" value="AcrB_DN_DC_subdom"/>
</dbReference>
<dbReference type="SUPFAM" id="SSF82693">
    <property type="entry name" value="Multidrug efflux transporter AcrB pore domain, PN1, PN2, PC1 and PC2 subdomains"/>
    <property type="match status" value="3"/>
</dbReference>
<dbReference type="Gene3D" id="3.30.2090.10">
    <property type="entry name" value="Multidrug efflux transporter AcrB TolC docking domain, DN and DC subdomains"/>
    <property type="match status" value="2"/>
</dbReference>
<dbReference type="EMBL" id="JAMXLY010000008">
    <property type="protein sequence ID" value="MCO6024915.1"/>
    <property type="molecule type" value="Genomic_DNA"/>
</dbReference>
<evidence type="ECO:0000256" key="2">
    <source>
        <dbReference type="ARBA" id="ARBA00010942"/>
    </source>
</evidence>
<evidence type="ECO:0000313" key="9">
    <source>
        <dbReference type="EMBL" id="MCO6024915.1"/>
    </source>
</evidence>
<dbReference type="Gene3D" id="3.30.70.1440">
    <property type="entry name" value="Multidrug efflux transporter AcrB pore domain"/>
    <property type="match status" value="1"/>
</dbReference>
<evidence type="ECO:0000256" key="4">
    <source>
        <dbReference type="ARBA" id="ARBA00022475"/>
    </source>
</evidence>
<proteinExistence type="inferred from homology"/>
<name>A0ABT1BV10_9BACT</name>
<evidence type="ECO:0000256" key="3">
    <source>
        <dbReference type="ARBA" id="ARBA00022448"/>
    </source>
</evidence>
<dbReference type="Gene3D" id="1.20.1640.10">
    <property type="entry name" value="Multidrug efflux transporter AcrB transmembrane domain"/>
    <property type="match status" value="2"/>
</dbReference>
<dbReference type="RefSeq" id="WP_252760305.1">
    <property type="nucleotide sequence ID" value="NZ_JAMXLY010000008.1"/>
</dbReference>
<feature type="transmembrane region" description="Helical" evidence="8">
    <location>
        <begin position="410"/>
        <end position="429"/>
    </location>
</feature>
<organism evidence="9 10">
    <name type="scientific">Segatella cerevisiae</name>
    <dbReference type="NCBI Taxonomy" id="2053716"/>
    <lineage>
        <taxon>Bacteria</taxon>
        <taxon>Pseudomonadati</taxon>
        <taxon>Bacteroidota</taxon>
        <taxon>Bacteroidia</taxon>
        <taxon>Bacteroidales</taxon>
        <taxon>Prevotellaceae</taxon>
        <taxon>Segatella</taxon>
    </lineage>
</organism>
<feature type="transmembrane region" description="Helical" evidence="8">
    <location>
        <begin position="897"/>
        <end position="919"/>
    </location>
</feature>
<feature type="transmembrane region" description="Helical" evidence="8">
    <location>
        <begin position="510"/>
        <end position="528"/>
    </location>
</feature>
<comment type="similarity">
    <text evidence="2">Belongs to the resistance-nodulation-cell division (RND) (TC 2.A.6) family.</text>
</comment>
<keyword evidence="10" id="KW-1185">Reference proteome</keyword>
<keyword evidence="3" id="KW-0813">Transport</keyword>
<keyword evidence="5 8" id="KW-0812">Transmembrane</keyword>
<feature type="transmembrane region" description="Helical" evidence="8">
    <location>
        <begin position="441"/>
        <end position="464"/>
    </location>
</feature>
<evidence type="ECO:0000256" key="8">
    <source>
        <dbReference type="SAM" id="Phobius"/>
    </source>
</evidence>
<sequence length="1008" mass="110948">MCHLPGRNGNGQPSGSKRCKKRFPFRAFCSHSSLLPGVKDVRSVSRFGLSVVTVVFKDNMGTYLPRQLVQEKLNEVKDEIPEGFGDPEMGPITTGLGEIYQYTLHADTNMYSPRELRTIQDWTIKRQLTMIPGVVEVNSFGGSIKQYEVALSPERLNAMHVSIGEVFNALKRNNVNTGGAYIEKDHKANFIRGEGVVKSVDDIKNIVVRTETGIPVTIGNVADDVKYGSQIRYGAFTQDGHEAVGGMILMLKGANSGKVVKSVKDRISEVQKTLPAGIKIQSFLDRSQLIHRTTSTIARNLIEGALIVIFVLVLLLGSLRGGLVTASLIPLSLLFAFIMMRIFGVWANLMSLGAIDFGIIVDGAVIIVEGTVHELEKRYSGKIHGHLAVSQKAMDQVSFDAANTMMHSAFFGQLIILIVFTPILFLAGVSGKMFQPMAFTFSFALLGAIILCLTYVPMITSVVMRPLGNHLRWLSKLEERLQRWSWHLMNGIYTCYHPVLKFALKHKTPVLSTALLLFILTSVIFARMGGEFVPSLDEGDIAMQTFLRPGSSLSETVEREKEVERLLLSSFPEIKTVCARIGVADIPTDPMGFDYTDSFIILEKDRSKWTSAQSKEELISKIKKKLSTLPGLNFSFSQPVELRFNELLTGIREDVAVKLYGEDLDSLNVIGERMEKMISRIPGAKDVALERTAGLPQITVQYNRKKLAQYGLSVDQLNQYVSAAFAGADAGEVFEGEKRFDMVIRLSDRYRKSIDDLKNLYVDLPNGSQIPLGEVAEISYQPGPMQISRDGASRRIYVGLNVRGRDVESVVSDIKAALDSQLRLPAGYRITYGGSFQNLQEAKARLGIVLPVALLLIFIMLYFALKSVSQALMIYIAVPMATIGGILALTLRGMPFSISAGVGFIVLFGVAVLNGLVLVNRLNTLKEEGISSIARRIYIGTQERLRPILLTALAAMLGFLPMAISNSAGAEVQRPLATVVIGGLFTATLLTLVVIPVLYALLNLKHKK</sequence>
<dbReference type="PANTHER" id="PTHR32063">
    <property type="match status" value="1"/>
</dbReference>
<feature type="transmembrane region" description="Helical" evidence="8">
    <location>
        <begin position="297"/>
        <end position="316"/>
    </location>
</feature>
<feature type="transmembrane region" description="Helical" evidence="8">
    <location>
        <begin position="323"/>
        <end position="343"/>
    </location>
</feature>
<dbReference type="InterPro" id="IPR001036">
    <property type="entry name" value="Acrflvin-R"/>
</dbReference>
<evidence type="ECO:0000256" key="5">
    <source>
        <dbReference type="ARBA" id="ARBA00022692"/>
    </source>
</evidence>
<dbReference type="Gene3D" id="3.30.70.1320">
    <property type="entry name" value="Multidrug efflux transporter AcrB pore domain like"/>
    <property type="match status" value="1"/>
</dbReference>
<gene>
    <name evidence="9" type="ORF">NG821_03480</name>
</gene>
<dbReference type="InterPro" id="IPR004763">
    <property type="entry name" value="CusA-like"/>
</dbReference>
<feature type="transmembrane region" description="Helical" evidence="8">
    <location>
        <begin position="846"/>
        <end position="865"/>
    </location>
</feature>
<feature type="transmembrane region" description="Helical" evidence="8">
    <location>
        <begin position="872"/>
        <end position="891"/>
    </location>
</feature>
<keyword evidence="7 8" id="KW-0472">Membrane</keyword>
<dbReference type="PANTHER" id="PTHR32063:SF24">
    <property type="entry name" value="CATION EFFLUX SYSTEM (ACRB_ACRD_ACRF FAMILY)"/>
    <property type="match status" value="1"/>
</dbReference>
<dbReference type="SUPFAM" id="SSF82714">
    <property type="entry name" value="Multidrug efflux transporter AcrB TolC docking domain, DN and DC subdomains"/>
    <property type="match status" value="2"/>
</dbReference>
<evidence type="ECO:0000313" key="10">
    <source>
        <dbReference type="Proteomes" id="UP001204015"/>
    </source>
</evidence>
<keyword evidence="6 8" id="KW-1133">Transmembrane helix</keyword>
<comment type="caution">
    <text evidence="9">The sequence shown here is derived from an EMBL/GenBank/DDBJ whole genome shotgun (WGS) entry which is preliminary data.</text>
</comment>
<keyword evidence="4" id="KW-1003">Cell membrane</keyword>
<dbReference type="Gene3D" id="3.30.70.1430">
    <property type="entry name" value="Multidrug efflux transporter AcrB pore domain"/>
    <property type="match status" value="2"/>
</dbReference>